<dbReference type="EMBL" id="REGN01001312">
    <property type="protein sequence ID" value="RNA35545.1"/>
    <property type="molecule type" value="Genomic_DNA"/>
</dbReference>
<proteinExistence type="predicted"/>
<dbReference type="OrthoDB" id="65789at2759"/>
<dbReference type="SUPFAM" id="SSF52540">
    <property type="entry name" value="P-loop containing nucleoside triphosphate hydrolases"/>
    <property type="match status" value="1"/>
</dbReference>
<dbReference type="PANTHER" id="PTHR23122">
    <property type="entry name" value="MEMBRANE-ASSOCIATED GUANYLATE KINASE MAGUK"/>
    <property type="match status" value="1"/>
</dbReference>
<organism evidence="1 2">
    <name type="scientific">Brachionus plicatilis</name>
    <name type="common">Marine rotifer</name>
    <name type="synonym">Brachionus muelleri</name>
    <dbReference type="NCBI Taxonomy" id="10195"/>
    <lineage>
        <taxon>Eukaryota</taxon>
        <taxon>Metazoa</taxon>
        <taxon>Spiralia</taxon>
        <taxon>Gnathifera</taxon>
        <taxon>Rotifera</taxon>
        <taxon>Eurotatoria</taxon>
        <taxon>Monogononta</taxon>
        <taxon>Pseudotrocha</taxon>
        <taxon>Ploima</taxon>
        <taxon>Brachionidae</taxon>
        <taxon>Brachionus</taxon>
    </lineage>
</organism>
<protein>
    <submittedName>
        <fullName evidence="1">Peripheral plasma membrane CASK-like</fullName>
    </submittedName>
</protein>
<evidence type="ECO:0000313" key="1">
    <source>
        <dbReference type="EMBL" id="RNA35545.1"/>
    </source>
</evidence>
<dbReference type="Gene3D" id="3.40.50.300">
    <property type="entry name" value="P-loop containing nucleotide triphosphate hydrolases"/>
    <property type="match status" value="1"/>
</dbReference>
<dbReference type="InterPro" id="IPR027417">
    <property type="entry name" value="P-loop_NTPase"/>
</dbReference>
<dbReference type="AlphaFoldDB" id="A0A3M7SIK9"/>
<gene>
    <name evidence="1" type="ORF">BpHYR1_031611</name>
</gene>
<dbReference type="InterPro" id="IPR050716">
    <property type="entry name" value="MAGUK"/>
</dbReference>
<keyword evidence="2" id="KW-1185">Reference proteome</keyword>
<dbReference type="Proteomes" id="UP000276133">
    <property type="component" value="Unassembled WGS sequence"/>
</dbReference>
<comment type="caution">
    <text evidence="1">The sequence shown here is derived from an EMBL/GenBank/DDBJ whole genome shotgun (WGS) entry which is preliminary data.</text>
</comment>
<reference evidence="1 2" key="1">
    <citation type="journal article" date="2018" name="Sci. Rep.">
        <title>Genomic signatures of local adaptation to the degree of environmental predictability in rotifers.</title>
        <authorList>
            <person name="Franch-Gras L."/>
            <person name="Hahn C."/>
            <person name="Garcia-Roger E.M."/>
            <person name="Carmona M.J."/>
            <person name="Serra M."/>
            <person name="Gomez A."/>
        </authorList>
    </citation>
    <scope>NUCLEOTIDE SEQUENCE [LARGE SCALE GENOMIC DNA]</scope>
    <source>
        <strain evidence="1">HYR1</strain>
    </source>
</reference>
<dbReference type="STRING" id="10195.A0A3M7SIK9"/>
<name>A0A3M7SIK9_BRAPC</name>
<sequence>MTTLCKSRDCFSFSATFFQITKNISSHKLHYSTKNLNLTKTEGKKKLKLNTLQLHLILKWYDNVMYIYKEKNYARLLDLRILLQRFLYFYKLLVTYCSKEQHSNRNPIFSCCNECNEYKEENHTTTNWRCEQDNISYLSRMPDMCNFKPRGLPYISNNQDMILIRICLKLGIDGSLERLVRESDLLRQTYGHFFDMTIINNDIEETIRILQRTVNSLCSQAQWVPVSWVY</sequence>
<evidence type="ECO:0000313" key="2">
    <source>
        <dbReference type="Proteomes" id="UP000276133"/>
    </source>
</evidence>
<accession>A0A3M7SIK9</accession>